<reference evidence="1" key="1">
    <citation type="submission" date="2014-09" db="EMBL/GenBank/DDBJ databases">
        <authorList>
            <person name="Magalhaes I.L.F."/>
            <person name="Oliveira U."/>
            <person name="Santos F.R."/>
            <person name="Vidigal T.H.D.A."/>
            <person name="Brescovit A.D."/>
            <person name="Santos A.J."/>
        </authorList>
    </citation>
    <scope>NUCLEOTIDE SEQUENCE</scope>
    <source>
        <tissue evidence="1">Shoot tissue taken approximately 20 cm above the soil surface</tissue>
    </source>
</reference>
<name>A0A0A9EJW2_ARUDO</name>
<accession>A0A0A9EJW2</accession>
<dbReference type="EMBL" id="GBRH01199795">
    <property type="protein sequence ID" value="JAD98100.1"/>
    <property type="molecule type" value="Transcribed_RNA"/>
</dbReference>
<organism evidence="1">
    <name type="scientific">Arundo donax</name>
    <name type="common">Giant reed</name>
    <name type="synonym">Donax arundinaceus</name>
    <dbReference type="NCBI Taxonomy" id="35708"/>
    <lineage>
        <taxon>Eukaryota</taxon>
        <taxon>Viridiplantae</taxon>
        <taxon>Streptophyta</taxon>
        <taxon>Embryophyta</taxon>
        <taxon>Tracheophyta</taxon>
        <taxon>Spermatophyta</taxon>
        <taxon>Magnoliopsida</taxon>
        <taxon>Liliopsida</taxon>
        <taxon>Poales</taxon>
        <taxon>Poaceae</taxon>
        <taxon>PACMAD clade</taxon>
        <taxon>Arundinoideae</taxon>
        <taxon>Arundineae</taxon>
        <taxon>Arundo</taxon>
    </lineage>
</organism>
<sequence length="52" mass="6076">MTETFDWLGQLRRGWGGARTYDLKCRLSECAFPLCDRKRVVIPSEVWITSNL</sequence>
<reference evidence="1" key="2">
    <citation type="journal article" date="2015" name="Data Brief">
        <title>Shoot transcriptome of the giant reed, Arundo donax.</title>
        <authorList>
            <person name="Barrero R.A."/>
            <person name="Guerrero F.D."/>
            <person name="Moolhuijzen P."/>
            <person name="Goolsby J.A."/>
            <person name="Tidwell J."/>
            <person name="Bellgard S.E."/>
            <person name="Bellgard M.I."/>
        </authorList>
    </citation>
    <scope>NUCLEOTIDE SEQUENCE</scope>
    <source>
        <tissue evidence="1">Shoot tissue taken approximately 20 cm above the soil surface</tissue>
    </source>
</reference>
<proteinExistence type="predicted"/>
<protein>
    <submittedName>
        <fullName evidence="1">Uncharacterized protein</fullName>
    </submittedName>
</protein>
<evidence type="ECO:0000313" key="1">
    <source>
        <dbReference type="EMBL" id="JAD98100.1"/>
    </source>
</evidence>
<dbReference type="AlphaFoldDB" id="A0A0A9EJW2"/>